<dbReference type="SUPFAM" id="SSF46894">
    <property type="entry name" value="C-terminal effector domain of the bipartite response regulators"/>
    <property type="match status" value="1"/>
</dbReference>
<dbReference type="GO" id="GO:0006355">
    <property type="term" value="P:regulation of DNA-templated transcription"/>
    <property type="evidence" value="ECO:0007669"/>
    <property type="project" value="InterPro"/>
</dbReference>
<evidence type="ECO:0000256" key="2">
    <source>
        <dbReference type="PROSITE-ProRule" id="PRU00169"/>
    </source>
</evidence>
<dbReference type="SUPFAM" id="SSF52172">
    <property type="entry name" value="CheY-like"/>
    <property type="match status" value="1"/>
</dbReference>
<dbReference type="InterPro" id="IPR039420">
    <property type="entry name" value="WalR-like"/>
</dbReference>
<dbReference type="PROSITE" id="PS50110">
    <property type="entry name" value="RESPONSE_REGULATORY"/>
    <property type="match status" value="1"/>
</dbReference>
<dbReference type="AlphaFoldDB" id="A0A939LW49"/>
<comment type="caution">
    <text evidence="5">The sequence shown here is derived from an EMBL/GenBank/DDBJ whole genome shotgun (WGS) entry which is preliminary data.</text>
</comment>
<dbReference type="CDD" id="cd06170">
    <property type="entry name" value="LuxR_C_like"/>
    <property type="match status" value="1"/>
</dbReference>
<evidence type="ECO:0000313" key="6">
    <source>
        <dbReference type="Proteomes" id="UP000664398"/>
    </source>
</evidence>
<protein>
    <submittedName>
        <fullName evidence="5">Response regulator transcription factor</fullName>
    </submittedName>
</protein>
<evidence type="ECO:0000256" key="1">
    <source>
        <dbReference type="ARBA" id="ARBA00023125"/>
    </source>
</evidence>
<dbReference type="EMBL" id="JAGDYL010000014">
    <property type="protein sequence ID" value="MBO1805527.1"/>
    <property type="molecule type" value="Genomic_DNA"/>
</dbReference>
<keyword evidence="2" id="KW-0597">Phosphoprotein</keyword>
<name>A0A939LW49_9MICO</name>
<dbReference type="SMART" id="SM00421">
    <property type="entry name" value="HTH_LUXR"/>
    <property type="match status" value="1"/>
</dbReference>
<feature type="modified residue" description="4-aspartylphosphate" evidence="2">
    <location>
        <position position="53"/>
    </location>
</feature>
<dbReference type="PANTHER" id="PTHR43214">
    <property type="entry name" value="TWO-COMPONENT RESPONSE REGULATOR"/>
    <property type="match status" value="1"/>
</dbReference>
<feature type="domain" description="HTH luxR-type" evidence="3">
    <location>
        <begin position="143"/>
        <end position="208"/>
    </location>
</feature>
<dbReference type="InterPro" id="IPR016032">
    <property type="entry name" value="Sig_transdc_resp-reg_C-effctor"/>
</dbReference>
<evidence type="ECO:0000259" key="4">
    <source>
        <dbReference type="PROSITE" id="PS50110"/>
    </source>
</evidence>
<reference evidence="5" key="1">
    <citation type="submission" date="2021-03" db="EMBL/GenBank/DDBJ databases">
        <title>Leucobacter chromiisoli sp. nov., isolated from chromium-containing soil of chemical plant.</title>
        <authorList>
            <person name="Xu Z."/>
        </authorList>
    </citation>
    <scope>NUCLEOTIDE SEQUENCE</scope>
    <source>
        <strain evidence="5">A2</strain>
    </source>
</reference>
<keyword evidence="1" id="KW-0238">DNA-binding</keyword>
<organism evidence="5 6">
    <name type="scientific">Leucobacter ruminantium</name>
    <dbReference type="NCBI Taxonomy" id="1289170"/>
    <lineage>
        <taxon>Bacteria</taxon>
        <taxon>Bacillati</taxon>
        <taxon>Actinomycetota</taxon>
        <taxon>Actinomycetes</taxon>
        <taxon>Micrococcales</taxon>
        <taxon>Microbacteriaceae</taxon>
        <taxon>Leucobacter</taxon>
    </lineage>
</organism>
<dbReference type="InterPro" id="IPR011006">
    <property type="entry name" value="CheY-like_superfamily"/>
</dbReference>
<sequence>MHRDPLRLRLLNDYEVVLAGLGAMLRPFADRVRIVEADIGVEAKRPVDVTLYDTFAGVQPDQDDIDAVLADPLAGAVVVYSWNTHDELVRAALEKGCRGYLGKTMPAAELVEALERVAAGSTVARKGSLPAPGAELSTPGADWPGRAQGLSVREAEIVALITQGFTNSEIAARSYISMNSLKSYIRSAYRKMGVERRSQAVRWGIEHGMLPSASERSGR</sequence>
<dbReference type="Gene3D" id="3.40.50.2300">
    <property type="match status" value="1"/>
</dbReference>
<dbReference type="Proteomes" id="UP000664398">
    <property type="component" value="Unassembled WGS sequence"/>
</dbReference>
<dbReference type="InterPro" id="IPR001789">
    <property type="entry name" value="Sig_transdc_resp-reg_receiver"/>
</dbReference>
<dbReference type="GO" id="GO:0003677">
    <property type="term" value="F:DNA binding"/>
    <property type="evidence" value="ECO:0007669"/>
    <property type="project" value="UniProtKB-KW"/>
</dbReference>
<dbReference type="InterPro" id="IPR000792">
    <property type="entry name" value="Tscrpt_reg_LuxR_C"/>
</dbReference>
<dbReference type="Pfam" id="PF00196">
    <property type="entry name" value="GerE"/>
    <property type="match status" value="1"/>
</dbReference>
<accession>A0A939LW49</accession>
<dbReference type="GO" id="GO:0000160">
    <property type="term" value="P:phosphorelay signal transduction system"/>
    <property type="evidence" value="ECO:0007669"/>
    <property type="project" value="InterPro"/>
</dbReference>
<dbReference type="RefSeq" id="WP_208045996.1">
    <property type="nucleotide sequence ID" value="NZ_JAGDYL010000014.1"/>
</dbReference>
<evidence type="ECO:0000313" key="5">
    <source>
        <dbReference type="EMBL" id="MBO1805527.1"/>
    </source>
</evidence>
<dbReference type="PRINTS" id="PR00038">
    <property type="entry name" value="HTHLUXR"/>
</dbReference>
<gene>
    <name evidence="5" type="ORF">J4H91_09375</name>
</gene>
<keyword evidence="6" id="KW-1185">Reference proteome</keyword>
<dbReference type="PROSITE" id="PS50043">
    <property type="entry name" value="HTH_LUXR_2"/>
    <property type="match status" value="1"/>
</dbReference>
<evidence type="ECO:0000259" key="3">
    <source>
        <dbReference type="PROSITE" id="PS50043"/>
    </source>
</evidence>
<feature type="domain" description="Response regulatory" evidence="4">
    <location>
        <begin position="7"/>
        <end position="118"/>
    </location>
</feature>
<proteinExistence type="predicted"/>